<organism evidence="14 15">
    <name type="scientific">Ceratodon purpureus</name>
    <name type="common">Fire moss</name>
    <name type="synonym">Dicranum purpureum</name>
    <dbReference type="NCBI Taxonomy" id="3225"/>
    <lineage>
        <taxon>Eukaryota</taxon>
        <taxon>Viridiplantae</taxon>
        <taxon>Streptophyta</taxon>
        <taxon>Embryophyta</taxon>
        <taxon>Bryophyta</taxon>
        <taxon>Bryophytina</taxon>
        <taxon>Bryopsida</taxon>
        <taxon>Dicranidae</taxon>
        <taxon>Pseudoditrichales</taxon>
        <taxon>Ditrichaceae</taxon>
        <taxon>Ceratodon</taxon>
    </lineage>
</organism>
<evidence type="ECO:0000256" key="1">
    <source>
        <dbReference type="ARBA" id="ARBA00000900"/>
    </source>
</evidence>
<comment type="pathway">
    <text evidence="2">Protein modification; protein ubiquitination.</text>
</comment>
<evidence type="ECO:0000256" key="4">
    <source>
        <dbReference type="ARBA" id="ARBA00012483"/>
    </source>
</evidence>
<dbReference type="SUPFAM" id="SSF57850">
    <property type="entry name" value="RING/U-box"/>
    <property type="match status" value="1"/>
</dbReference>
<feature type="region of interest" description="Disordered" evidence="11">
    <location>
        <begin position="1"/>
        <end position="28"/>
    </location>
</feature>
<dbReference type="PANTHER" id="PTHR10315:SF83">
    <property type="entry name" value="RING-TYPE E3 UBIQUITIN TRANSFERASE"/>
    <property type="match status" value="1"/>
</dbReference>
<evidence type="ECO:0000256" key="10">
    <source>
        <dbReference type="PROSITE-ProRule" id="PRU00455"/>
    </source>
</evidence>
<reference evidence="14" key="1">
    <citation type="submission" date="2020-06" db="EMBL/GenBank/DDBJ databases">
        <title>WGS assembly of Ceratodon purpureus strain R40.</title>
        <authorList>
            <person name="Carey S.B."/>
            <person name="Jenkins J."/>
            <person name="Shu S."/>
            <person name="Lovell J.T."/>
            <person name="Sreedasyam A."/>
            <person name="Maumus F."/>
            <person name="Tiley G.P."/>
            <person name="Fernandez-Pozo N."/>
            <person name="Barry K."/>
            <person name="Chen C."/>
            <person name="Wang M."/>
            <person name="Lipzen A."/>
            <person name="Daum C."/>
            <person name="Saski C.A."/>
            <person name="Payton A.C."/>
            <person name="Mcbreen J.C."/>
            <person name="Conrad R.E."/>
            <person name="Kollar L.M."/>
            <person name="Olsson S."/>
            <person name="Huttunen S."/>
            <person name="Landis J.B."/>
            <person name="Wickett N.J."/>
            <person name="Johnson M.G."/>
            <person name="Rensing S.A."/>
            <person name="Grimwood J."/>
            <person name="Schmutz J."/>
            <person name="Mcdaniel S.F."/>
        </authorList>
    </citation>
    <scope>NUCLEOTIDE SEQUENCE</scope>
    <source>
        <strain evidence="14">R40</strain>
    </source>
</reference>
<keyword evidence="5" id="KW-0808">Transferase</keyword>
<evidence type="ECO:0000256" key="5">
    <source>
        <dbReference type="ARBA" id="ARBA00022679"/>
    </source>
</evidence>
<dbReference type="PROSITE" id="PS50089">
    <property type="entry name" value="ZF_RING_2"/>
    <property type="match status" value="1"/>
</dbReference>
<evidence type="ECO:0000256" key="2">
    <source>
        <dbReference type="ARBA" id="ARBA00004906"/>
    </source>
</evidence>
<protein>
    <recommendedName>
        <fullName evidence="4">RING-type E3 ubiquitin transferase</fullName>
        <ecNumber evidence="4">2.3.2.27</ecNumber>
    </recommendedName>
</protein>
<dbReference type="PANTHER" id="PTHR10315">
    <property type="entry name" value="E3 UBIQUITIN PROTEIN LIGASE SIAH"/>
    <property type="match status" value="1"/>
</dbReference>
<keyword evidence="9" id="KW-0862">Zinc</keyword>
<evidence type="ECO:0000256" key="6">
    <source>
        <dbReference type="ARBA" id="ARBA00022723"/>
    </source>
</evidence>
<dbReference type="SUPFAM" id="SSF49599">
    <property type="entry name" value="TRAF domain-like"/>
    <property type="match status" value="1"/>
</dbReference>
<dbReference type="GO" id="GO:0061630">
    <property type="term" value="F:ubiquitin protein ligase activity"/>
    <property type="evidence" value="ECO:0007669"/>
    <property type="project" value="UniProtKB-EC"/>
</dbReference>
<comment type="similarity">
    <text evidence="3">Belongs to the SINA (Seven in absentia) family.</text>
</comment>
<dbReference type="Gene3D" id="3.30.40.10">
    <property type="entry name" value="Zinc/RING finger domain, C3HC4 (zinc finger)"/>
    <property type="match status" value="2"/>
</dbReference>
<dbReference type="Pfam" id="PF21361">
    <property type="entry name" value="Sina_ZnF"/>
    <property type="match status" value="1"/>
</dbReference>
<evidence type="ECO:0000256" key="8">
    <source>
        <dbReference type="ARBA" id="ARBA00022786"/>
    </source>
</evidence>
<keyword evidence="7 10" id="KW-0863">Zinc-finger</keyword>
<evidence type="ECO:0000259" key="13">
    <source>
        <dbReference type="PROSITE" id="PS51081"/>
    </source>
</evidence>
<keyword evidence="6" id="KW-0479">Metal-binding</keyword>
<dbReference type="InterPro" id="IPR013083">
    <property type="entry name" value="Znf_RING/FYVE/PHD"/>
</dbReference>
<dbReference type="InterPro" id="IPR049548">
    <property type="entry name" value="Sina-like_RING"/>
</dbReference>
<dbReference type="EMBL" id="CM026433">
    <property type="protein sequence ID" value="KAG0555627.1"/>
    <property type="molecule type" value="Genomic_DNA"/>
</dbReference>
<keyword evidence="15" id="KW-1185">Reference proteome</keyword>
<name>A0A8T0GAY1_CERPU</name>
<evidence type="ECO:0000259" key="12">
    <source>
        <dbReference type="PROSITE" id="PS50089"/>
    </source>
</evidence>
<dbReference type="PROSITE" id="PS51081">
    <property type="entry name" value="ZF_SIAH"/>
    <property type="match status" value="1"/>
</dbReference>
<dbReference type="CDD" id="cd16571">
    <property type="entry name" value="RING-HC_SIAHs"/>
    <property type="match status" value="1"/>
</dbReference>
<evidence type="ECO:0000256" key="11">
    <source>
        <dbReference type="SAM" id="MobiDB-lite"/>
    </source>
</evidence>
<dbReference type="Pfam" id="PF21362">
    <property type="entry name" value="Sina_RING"/>
    <property type="match status" value="1"/>
</dbReference>
<dbReference type="InterPro" id="IPR001841">
    <property type="entry name" value="Znf_RING"/>
</dbReference>
<dbReference type="AlphaFoldDB" id="A0A8T0GAY1"/>
<dbReference type="GO" id="GO:0005737">
    <property type="term" value="C:cytoplasm"/>
    <property type="evidence" value="ECO:0007669"/>
    <property type="project" value="TreeGrafter"/>
</dbReference>
<proteinExistence type="inferred from homology"/>
<keyword evidence="8" id="KW-0833">Ubl conjugation pathway</keyword>
<gene>
    <name evidence="14" type="ORF">KC19_12G183000</name>
</gene>
<dbReference type="GO" id="GO:0008270">
    <property type="term" value="F:zinc ion binding"/>
    <property type="evidence" value="ECO:0007669"/>
    <property type="project" value="UniProtKB-KW"/>
</dbReference>
<dbReference type="EC" id="2.3.2.27" evidence="4"/>
<comment type="caution">
    <text evidence="14">The sequence shown here is derived from an EMBL/GenBank/DDBJ whole genome shotgun (WGS) entry which is preliminary data.</text>
</comment>
<dbReference type="Proteomes" id="UP000822688">
    <property type="component" value="Chromosome 12"/>
</dbReference>
<feature type="domain" description="SIAH-type" evidence="13">
    <location>
        <begin position="95"/>
        <end position="154"/>
    </location>
</feature>
<evidence type="ECO:0000256" key="9">
    <source>
        <dbReference type="ARBA" id="ARBA00022833"/>
    </source>
</evidence>
<sequence length="244" mass="27697">MTTAGADEGQAGESSHKRKREPGLGGEKDVKRKYDLDTDILDCSICLERFSTPVYQCPNGHTACAACCKKLDKCPTCSLPTGRIRSIAIEKILESLLVSCKYARHGCEVMRKPTLIEMHEERYCSHKPSSCPIAECDFEGTDAVLLVHLAERHQVRTIAHDNITPQWFTMEPSDRIVILRIVEARDIQWETYPFYFVHHEVHETLGDVFYCTSFGGSSEAQRYSLQVKIVSRRALYYTSCFLHA</sequence>
<dbReference type="InterPro" id="IPR052088">
    <property type="entry name" value="E3_ubiquitin-ligase_SINA"/>
</dbReference>
<comment type="catalytic activity">
    <reaction evidence="1">
        <text>S-ubiquitinyl-[E2 ubiquitin-conjugating enzyme]-L-cysteine + [acceptor protein]-L-lysine = [E2 ubiquitin-conjugating enzyme]-L-cysteine + N(6)-ubiquitinyl-[acceptor protein]-L-lysine.</text>
        <dbReference type="EC" id="2.3.2.27"/>
    </reaction>
</comment>
<evidence type="ECO:0000256" key="3">
    <source>
        <dbReference type="ARBA" id="ARBA00009119"/>
    </source>
</evidence>
<evidence type="ECO:0000313" key="14">
    <source>
        <dbReference type="EMBL" id="KAG0555627.1"/>
    </source>
</evidence>
<feature type="domain" description="RING-type" evidence="12">
    <location>
        <begin position="43"/>
        <end position="78"/>
    </location>
</feature>
<evidence type="ECO:0000256" key="7">
    <source>
        <dbReference type="ARBA" id="ARBA00022771"/>
    </source>
</evidence>
<dbReference type="InterPro" id="IPR013010">
    <property type="entry name" value="Znf_SIAH"/>
</dbReference>
<dbReference type="EMBL" id="CM026433">
    <property type="protein sequence ID" value="KAG0555626.1"/>
    <property type="molecule type" value="Genomic_DNA"/>
</dbReference>
<accession>A0A8T0GAY1</accession>
<evidence type="ECO:0000313" key="15">
    <source>
        <dbReference type="Proteomes" id="UP000822688"/>
    </source>
</evidence>